<dbReference type="Proteomes" id="UP000237347">
    <property type="component" value="Unassembled WGS sequence"/>
</dbReference>
<dbReference type="EMBL" id="PKMF04000550">
    <property type="protein sequence ID" value="KAK7826221.1"/>
    <property type="molecule type" value="Genomic_DNA"/>
</dbReference>
<protein>
    <submittedName>
        <fullName evidence="2">Uncharacterized protein</fullName>
    </submittedName>
</protein>
<accession>A0AAW0JJE3</accession>
<dbReference type="AlphaFoldDB" id="A0AAW0JJE3"/>
<comment type="caution">
    <text evidence="2">The sequence shown here is derived from an EMBL/GenBank/DDBJ whole genome shotgun (WGS) entry which is preliminary data.</text>
</comment>
<feature type="signal peptide" evidence="1">
    <location>
        <begin position="1"/>
        <end position="19"/>
    </location>
</feature>
<name>A0AAW0JJE3_QUESU</name>
<keyword evidence="3" id="KW-1185">Reference proteome</keyword>
<evidence type="ECO:0000313" key="2">
    <source>
        <dbReference type="EMBL" id="KAK7826221.1"/>
    </source>
</evidence>
<sequence length="106" mass="11955">MRRIVEMVVVLFVLVLVLACNPSLLVETRPTRECKIRCSDAACLGKTPPKGTTCCVLFCVASLSDVKHNHILHCAESMPKSFESDAKKSRRLYGYLLQLWQEEEEA</sequence>
<reference evidence="2 3" key="1">
    <citation type="journal article" date="2018" name="Sci. Data">
        <title>The draft genome sequence of cork oak.</title>
        <authorList>
            <person name="Ramos A.M."/>
            <person name="Usie A."/>
            <person name="Barbosa P."/>
            <person name="Barros P.M."/>
            <person name="Capote T."/>
            <person name="Chaves I."/>
            <person name="Simoes F."/>
            <person name="Abreu I."/>
            <person name="Carrasquinho I."/>
            <person name="Faro C."/>
            <person name="Guimaraes J.B."/>
            <person name="Mendonca D."/>
            <person name="Nobrega F."/>
            <person name="Rodrigues L."/>
            <person name="Saibo N.J.M."/>
            <person name="Varela M.C."/>
            <person name="Egas C."/>
            <person name="Matos J."/>
            <person name="Miguel C.M."/>
            <person name="Oliveira M.M."/>
            <person name="Ricardo C.P."/>
            <person name="Goncalves S."/>
        </authorList>
    </citation>
    <scope>NUCLEOTIDE SEQUENCE [LARGE SCALE GENOMIC DNA]</scope>
    <source>
        <strain evidence="3">cv. HL8</strain>
    </source>
</reference>
<feature type="chain" id="PRO_5043620385" evidence="1">
    <location>
        <begin position="20"/>
        <end position="106"/>
    </location>
</feature>
<evidence type="ECO:0000256" key="1">
    <source>
        <dbReference type="SAM" id="SignalP"/>
    </source>
</evidence>
<dbReference type="PROSITE" id="PS51257">
    <property type="entry name" value="PROKAR_LIPOPROTEIN"/>
    <property type="match status" value="1"/>
</dbReference>
<keyword evidence="1" id="KW-0732">Signal</keyword>
<gene>
    <name evidence="2" type="ORF">CFP56_032335</name>
</gene>
<organism evidence="2 3">
    <name type="scientific">Quercus suber</name>
    <name type="common">Cork oak</name>
    <dbReference type="NCBI Taxonomy" id="58331"/>
    <lineage>
        <taxon>Eukaryota</taxon>
        <taxon>Viridiplantae</taxon>
        <taxon>Streptophyta</taxon>
        <taxon>Embryophyta</taxon>
        <taxon>Tracheophyta</taxon>
        <taxon>Spermatophyta</taxon>
        <taxon>Magnoliopsida</taxon>
        <taxon>eudicotyledons</taxon>
        <taxon>Gunneridae</taxon>
        <taxon>Pentapetalae</taxon>
        <taxon>rosids</taxon>
        <taxon>fabids</taxon>
        <taxon>Fagales</taxon>
        <taxon>Fagaceae</taxon>
        <taxon>Quercus</taxon>
    </lineage>
</organism>
<evidence type="ECO:0000313" key="3">
    <source>
        <dbReference type="Proteomes" id="UP000237347"/>
    </source>
</evidence>
<proteinExistence type="predicted"/>